<keyword evidence="2" id="KW-0547">Nucleotide-binding</keyword>
<dbReference type="Gene3D" id="3.30.200.20">
    <property type="entry name" value="Phosphorylase Kinase, domain 1"/>
    <property type="match status" value="1"/>
</dbReference>
<evidence type="ECO:0000256" key="1">
    <source>
        <dbReference type="ARBA" id="ARBA00022679"/>
    </source>
</evidence>
<dbReference type="GO" id="GO:0005524">
    <property type="term" value="F:ATP binding"/>
    <property type="evidence" value="ECO:0007669"/>
    <property type="project" value="UniProtKB-KW"/>
</dbReference>
<keyword evidence="8" id="KW-1185">Reference proteome</keyword>
<name>A0A6C2YKK3_9BACT</name>
<dbReference type="PROSITE" id="PS50011">
    <property type="entry name" value="PROTEIN_KINASE_DOM"/>
    <property type="match status" value="1"/>
</dbReference>
<dbReference type="RefSeq" id="WP_162656648.1">
    <property type="nucleotide sequence ID" value="NZ_LR593887.1"/>
</dbReference>
<dbReference type="InterPro" id="IPR000719">
    <property type="entry name" value="Prot_kinase_dom"/>
</dbReference>
<evidence type="ECO:0000256" key="4">
    <source>
        <dbReference type="ARBA" id="ARBA00022840"/>
    </source>
</evidence>
<feature type="domain" description="Protein kinase" evidence="6">
    <location>
        <begin position="178"/>
        <end position="445"/>
    </location>
</feature>
<organism evidence="7">
    <name type="scientific">Tuwongella immobilis</name>
    <dbReference type="NCBI Taxonomy" id="692036"/>
    <lineage>
        <taxon>Bacteria</taxon>
        <taxon>Pseudomonadati</taxon>
        <taxon>Planctomycetota</taxon>
        <taxon>Planctomycetia</taxon>
        <taxon>Gemmatales</taxon>
        <taxon>Gemmataceae</taxon>
        <taxon>Tuwongella</taxon>
    </lineage>
</organism>
<dbReference type="EMBL" id="LR586016">
    <property type="protein sequence ID" value="VIP01442.1"/>
    <property type="molecule type" value="Genomic_DNA"/>
</dbReference>
<dbReference type="InterPro" id="IPR011009">
    <property type="entry name" value="Kinase-like_dom_sf"/>
</dbReference>
<evidence type="ECO:0000259" key="6">
    <source>
        <dbReference type="PROSITE" id="PS50011"/>
    </source>
</evidence>
<keyword evidence="3 7" id="KW-0418">Kinase</keyword>
<dbReference type="Proteomes" id="UP000464378">
    <property type="component" value="Chromosome"/>
</dbReference>
<dbReference type="PANTHER" id="PTHR43289">
    <property type="entry name" value="MITOGEN-ACTIVATED PROTEIN KINASE KINASE KINASE 20-RELATED"/>
    <property type="match status" value="1"/>
</dbReference>
<dbReference type="AlphaFoldDB" id="A0A6C2YKK3"/>
<gene>
    <name evidence="7" type="ORF">GMBLW1_25180</name>
</gene>
<evidence type="ECO:0000313" key="7">
    <source>
        <dbReference type="EMBL" id="VIP01442.1"/>
    </source>
</evidence>
<feature type="region of interest" description="Disordered" evidence="5">
    <location>
        <begin position="448"/>
        <end position="503"/>
    </location>
</feature>
<proteinExistence type="predicted"/>
<protein>
    <recommendedName>
        <fullName evidence="6">Protein kinase domain-containing protein</fullName>
    </recommendedName>
</protein>
<evidence type="ECO:0000313" key="8">
    <source>
        <dbReference type="Proteomes" id="UP000464378"/>
    </source>
</evidence>
<dbReference type="KEGG" id="tim:GMBLW1_25180"/>
<keyword evidence="1" id="KW-0808">Transferase</keyword>
<evidence type="ECO:0000256" key="2">
    <source>
        <dbReference type="ARBA" id="ARBA00022741"/>
    </source>
</evidence>
<sequence length="503" mass="53031">MMSDPTETYIRMVLARLTGLDGTRMAPVSLGLLASGEEVSLLDYLVSRGLLSRVAARAIHLAYRQELDEADLRQLIATNALRAELEKLALLGTSNHFGSSHATAASPAASAPPKPTTVPASAPHTPAGYASPSPPHAIAPGRYTTPGYSAAAPISPGTPPAGRMGDGMPQIGTSLGKYLLIALLGRGSAGMVYRALHSVLNMTVAVKVLHASLVANRRAYDLLRSEARVLAQLNHPNLVRVLDFEDDPHTPFVVMECIEGSSLAELLQQAGPLQFSRALAITTQIAEALQAVWGLGMVHRDVKPANILLGKDGSVKLADLGLALAQDAAAVSAYGIQTDASGIVGTAAYLAPEQLTATPTIDPRADMYALGVSFYQMLTGRLPFRAASLAAMLAAQAQEQPQPPSQLVPGISPDADATILKMLAKHPDHRHADYGELLRELRSLVPHNRRSSDAPANHSAAGNLLPGLTRLATGKSPRKPGSSTIRSVSFLRRPTPRRPGSDS</sequence>
<accession>A0A6C2YKK3</accession>
<dbReference type="EMBL" id="LR593887">
    <property type="protein sequence ID" value="VTR98418.1"/>
    <property type="molecule type" value="Genomic_DNA"/>
</dbReference>
<dbReference type="InterPro" id="IPR008271">
    <property type="entry name" value="Ser/Thr_kinase_AS"/>
</dbReference>
<keyword evidence="4" id="KW-0067">ATP-binding</keyword>
<dbReference type="PANTHER" id="PTHR43289:SF6">
    <property type="entry name" value="SERINE_THREONINE-PROTEIN KINASE NEKL-3"/>
    <property type="match status" value="1"/>
</dbReference>
<keyword evidence="7" id="KW-0723">Serine/threonine-protein kinase</keyword>
<dbReference type="GO" id="GO:0004674">
    <property type="term" value="F:protein serine/threonine kinase activity"/>
    <property type="evidence" value="ECO:0007669"/>
    <property type="project" value="UniProtKB-KW"/>
</dbReference>
<dbReference type="Gene3D" id="1.10.510.10">
    <property type="entry name" value="Transferase(Phosphotransferase) domain 1"/>
    <property type="match status" value="1"/>
</dbReference>
<reference evidence="7" key="1">
    <citation type="submission" date="2019-04" db="EMBL/GenBank/DDBJ databases">
        <authorList>
            <consortium name="Science for Life Laboratories"/>
        </authorList>
    </citation>
    <scope>NUCLEOTIDE SEQUENCE</scope>
    <source>
        <strain evidence="7">MBLW1</strain>
    </source>
</reference>
<dbReference type="PROSITE" id="PS00108">
    <property type="entry name" value="PROTEIN_KINASE_ST"/>
    <property type="match status" value="1"/>
</dbReference>
<dbReference type="SUPFAM" id="SSF56112">
    <property type="entry name" value="Protein kinase-like (PK-like)"/>
    <property type="match status" value="1"/>
</dbReference>
<feature type="region of interest" description="Disordered" evidence="5">
    <location>
        <begin position="101"/>
        <end position="142"/>
    </location>
</feature>
<dbReference type="InParanoid" id="A0A6C2YKK3"/>
<dbReference type="SMART" id="SM00220">
    <property type="entry name" value="S_TKc"/>
    <property type="match status" value="1"/>
</dbReference>
<dbReference type="CDD" id="cd14014">
    <property type="entry name" value="STKc_PknB_like"/>
    <property type="match status" value="1"/>
</dbReference>
<evidence type="ECO:0000256" key="3">
    <source>
        <dbReference type="ARBA" id="ARBA00022777"/>
    </source>
</evidence>
<dbReference type="Pfam" id="PF00069">
    <property type="entry name" value="Pkinase"/>
    <property type="match status" value="1"/>
</dbReference>
<evidence type="ECO:0000256" key="5">
    <source>
        <dbReference type="SAM" id="MobiDB-lite"/>
    </source>
</evidence>